<sequence length="43" mass="4953">MFNHKWQFLTSTQKSFHNTKHPKLKSGNEISKMQIAVSLHKGG</sequence>
<reference evidence="1" key="2">
    <citation type="journal article" date="2015" name="Data Brief">
        <title>Shoot transcriptome of the giant reed, Arundo donax.</title>
        <authorList>
            <person name="Barrero R.A."/>
            <person name="Guerrero F.D."/>
            <person name="Moolhuijzen P."/>
            <person name="Goolsby J.A."/>
            <person name="Tidwell J."/>
            <person name="Bellgard S.E."/>
            <person name="Bellgard M.I."/>
        </authorList>
    </citation>
    <scope>NUCLEOTIDE SEQUENCE</scope>
    <source>
        <tissue evidence="1">Shoot tissue taken approximately 20 cm above the soil surface</tissue>
    </source>
</reference>
<proteinExistence type="predicted"/>
<reference evidence="1" key="1">
    <citation type="submission" date="2014-09" db="EMBL/GenBank/DDBJ databases">
        <authorList>
            <person name="Magalhaes I.L.F."/>
            <person name="Oliveira U."/>
            <person name="Santos F.R."/>
            <person name="Vidigal T.H.D.A."/>
            <person name="Brescovit A.D."/>
            <person name="Santos A.J."/>
        </authorList>
    </citation>
    <scope>NUCLEOTIDE SEQUENCE</scope>
    <source>
        <tissue evidence="1">Shoot tissue taken approximately 20 cm above the soil surface</tissue>
    </source>
</reference>
<name>A0A0A9FGA8_ARUDO</name>
<dbReference type="EMBL" id="GBRH01186509">
    <property type="protein sequence ID" value="JAE11387.1"/>
    <property type="molecule type" value="Transcribed_RNA"/>
</dbReference>
<dbReference type="AlphaFoldDB" id="A0A0A9FGA8"/>
<organism evidence="1">
    <name type="scientific">Arundo donax</name>
    <name type="common">Giant reed</name>
    <name type="synonym">Donax arundinaceus</name>
    <dbReference type="NCBI Taxonomy" id="35708"/>
    <lineage>
        <taxon>Eukaryota</taxon>
        <taxon>Viridiplantae</taxon>
        <taxon>Streptophyta</taxon>
        <taxon>Embryophyta</taxon>
        <taxon>Tracheophyta</taxon>
        <taxon>Spermatophyta</taxon>
        <taxon>Magnoliopsida</taxon>
        <taxon>Liliopsida</taxon>
        <taxon>Poales</taxon>
        <taxon>Poaceae</taxon>
        <taxon>PACMAD clade</taxon>
        <taxon>Arundinoideae</taxon>
        <taxon>Arundineae</taxon>
        <taxon>Arundo</taxon>
    </lineage>
</organism>
<accession>A0A0A9FGA8</accession>
<protein>
    <submittedName>
        <fullName evidence="1">Uncharacterized protein</fullName>
    </submittedName>
</protein>
<evidence type="ECO:0000313" key="1">
    <source>
        <dbReference type="EMBL" id="JAE11387.1"/>
    </source>
</evidence>